<organism evidence="2 3">
    <name type="scientific">Brassica cretica</name>
    <name type="common">Mustard</name>
    <dbReference type="NCBI Taxonomy" id="69181"/>
    <lineage>
        <taxon>Eukaryota</taxon>
        <taxon>Viridiplantae</taxon>
        <taxon>Streptophyta</taxon>
        <taxon>Embryophyta</taxon>
        <taxon>Tracheophyta</taxon>
        <taxon>Spermatophyta</taxon>
        <taxon>Magnoliopsida</taxon>
        <taxon>eudicotyledons</taxon>
        <taxon>Gunneridae</taxon>
        <taxon>Pentapetalae</taxon>
        <taxon>rosids</taxon>
        <taxon>malvids</taxon>
        <taxon>Brassicales</taxon>
        <taxon>Brassicaceae</taxon>
        <taxon>Brassiceae</taxon>
        <taxon>Brassica</taxon>
    </lineage>
</organism>
<evidence type="ECO:0000313" key="2">
    <source>
        <dbReference type="EMBL" id="KAF2538199.1"/>
    </source>
</evidence>
<sequence>MDKAGGDPGTGHGKLHSGEPGFLLAGILGTGFASYCSISSSNSRNNLCTQVNRSCSFSTGFPQAGHRSNRGLVQLGPLILVEDGELWASDCVLETMDPGALTFPEEELHARMCRG</sequence>
<reference evidence="2" key="1">
    <citation type="submission" date="2019-12" db="EMBL/GenBank/DDBJ databases">
        <title>Genome sequencing and annotation of Brassica cretica.</title>
        <authorList>
            <person name="Studholme D.J."/>
            <person name="Sarris P.F."/>
        </authorList>
    </citation>
    <scope>NUCLEOTIDE SEQUENCE</scope>
    <source>
        <strain evidence="2">PFS-001/15</strain>
        <tissue evidence="2">Leaf</tissue>
    </source>
</reference>
<evidence type="ECO:0000256" key="1">
    <source>
        <dbReference type="SAM" id="Phobius"/>
    </source>
</evidence>
<dbReference type="Proteomes" id="UP000712281">
    <property type="component" value="Unassembled WGS sequence"/>
</dbReference>
<keyword evidence="1" id="KW-1133">Transmembrane helix</keyword>
<proteinExistence type="predicted"/>
<keyword evidence="1" id="KW-0472">Membrane</keyword>
<accession>A0A8S9FYX3</accession>
<dbReference type="EMBL" id="QGKW02002228">
    <property type="protein sequence ID" value="KAF2538199.1"/>
    <property type="molecule type" value="Genomic_DNA"/>
</dbReference>
<gene>
    <name evidence="2" type="ORF">F2Q68_00021048</name>
</gene>
<comment type="caution">
    <text evidence="2">The sequence shown here is derived from an EMBL/GenBank/DDBJ whole genome shotgun (WGS) entry which is preliminary data.</text>
</comment>
<name>A0A8S9FYX3_BRACR</name>
<keyword evidence="1" id="KW-0812">Transmembrane</keyword>
<feature type="transmembrane region" description="Helical" evidence="1">
    <location>
        <begin position="20"/>
        <end position="38"/>
    </location>
</feature>
<protein>
    <submittedName>
        <fullName evidence="2">Uncharacterized protein</fullName>
    </submittedName>
</protein>
<evidence type="ECO:0000313" key="3">
    <source>
        <dbReference type="Proteomes" id="UP000712281"/>
    </source>
</evidence>
<dbReference type="AlphaFoldDB" id="A0A8S9FYX3"/>